<feature type="region of interest" description="Disordered" evidence="1">
    <location>
        <begin position="284"/>
        <end position="413"/>
    </location>
</feature>
<dbReference type="InterPro" id="IPR053027">
    <property type="entry name" value="AGGF1"/>
</dbReference>
<gene>
    <name evidence="3" type="ORF">VP01_4153g1</name>
</gene>
<proteinExistence type="predicted"/>
<dbReference type="InterPro" id="IPR008984">
    <property type="entry name" value="SMAD_FHA_dom_sf"/>
</dbReference>
<dbReference type="SUPFAM" id="SSF49879">
    <property type="entry name" value="SMAD/FHA domain"/>
    <property type="match status" value="1"/>
</dbReference>
<dbReference type="PROSITE" id="PS50006">
    <property type="entry name" value="FHA_DOMAIN"/>
    <property type="match status" value="1"/>
</dbReference>
<feature type="domain" description="FHA" evidence="2">
    <location>
        <begin position="161"/>
        <end position="219"/>
    </location>
</feature>
<feature type="compositionally biased region" description="Basic and acidic residues" evidence="1">
    <location>
        <begin position="72"/>
        <end position="96"/>
    </location>
</feature>
<comment type="caution">
    <text evidence="3">The sequence shown here is derived from an EMBL/GenBank/DDBJ whole genome shotgun (WGS) entry which is preliminary data.</text>
</comment>
<evidence type="ECO:0000256" key="1">
    <source>
        <dbReference type="SAM" id="MobiDB-lite"/>
    </source>
</evidence>
<dbReference type="PANTHER" id="PTHR23106:SF24">
    <property type="entry name" value="ANGIOGENIC FACTOR WITH G PATCH AND FHA DOMAINS 1"/>
    <property type="match status" value="1"/>
</dbReference>
<keyword evidence="4" id="KW-1185">Reference proteome</keyword>
<evidence type="ECO:0000259" key="2">
    <source>
        <dbReference type="PROSITE" id="PS50006"/>
    </source>
</evidence>
<dbReference type="Gene3D" id="2.60.200.20">
    <property type="match status" value="1"/>
</dbReference>
<evidence type="ECO:0000313" key="4">
    <source>
        <dbReference type="Proteomes" id="UP000037035"/>
    </source>
</evidence>
<dbReference type="OrthoDB" id="21470at2759"/>
<organism evidence="3 4">
    <name type="scientific">Puccinia sorghi</name>
    <dbReference type="NCBI Taxonomy" id="27349"/>
    <lineage>
        <taxon>Eukaryota</taxon>
        <taxon>Fungi</taxon>
        <taxon>Dikarya</taxon>
        <taxon>Basidiomycota</taxon>
        <taxon>Pucciniomycotina</taxon>
        <taxon>Pucciniomycetes</taxon>
        <taxon>Pucciniales</taxon>
        <taxon>Pucciniaceae</taxon>
        <taxon>Puccinia</taxon>
    </lineage>
</organism>
<dbReference type="EMBL" id="LAVV01009228">
    <property type="protein sequence ID" value="KNZ50958.1"/>
    <property type="molecule type" value="Genomic_DNA"/>
</dbReference>
<sequence length="482" mass="54056">MDNRSLHRVWAKYENEIWSYADENGTLVENPDECGTKTSSSHHPRSDVEPRNPSKDRRPKVTYQDVYDEEKGELASDKRPNRSRSRDQFHKSSNREDGEDQEEGELDSIEEALLDFHESIPAPEPPRPFPIRLLALPNARTTAINPTRNLLILQPGVDEPMVLGRDRTFEPSLRLKEMEVSKTHATIFWRADGEHTICHGWHIVDNASTHGTFISAPDAPPRAAPNRLSKARKSSLPYKLNHLDIIKVASADDPVISFQVHLHSRFPSSCQSCALFPDESNRMSLESQQVAPVEKSKNAEARDEERYAMSPADVKVERERKRKMEMAKLKTHFFGDEGDSSSKKQKRPGSVYQQTGGEEDTSRQVPKPYLDRAKLRRQTHGPSAPAAPRQSSEVAGPSRVPETTWEPESMGRGEALLAKLGGNPDALKGMGSLIEARTLGNSQAGLGSRQLVVGVENISRPKDWRLEAKLANWGRYEASKPT</sequence>
<dbReference type="InterPro" id="IPR000253">
    <property type="entry name" value="FHA_dom"/>
</dbReference>
<feature type="region of interest" description="Disordered" evidence="1">
    <location>
        <begin position="24"/>
        <end position="105"/>
    </location>
</feature>
<protein>
    <recommendedName>
        <fullName evidence="2">FHA domain-containing protein</fullName>
    </recommendedName>
</protein>
<name>A0A0L6UQZ4_9BASI</name>
<dbReference type="AlphaFoldDB" id="A0A0L6UQZ4"/>
<evidence type="ECO:0000313" key="3">
    <source>
        <dbReference type="EMBL" id="KNZ50958.1"/>
    </source>
</evidence>
<dbReference type="Pfam" id="PF00498">
    <property type="entry name" value="FHA"/>
    <property type="match status" value="1"/>
</dbReference>
<accession>A0A0L6UQZ4</accession>
<dbReference type="PANTHER" id="PTHR23106">
    <property type="entry name" value="ANGIOGENIC FACTOR WITH G PATCH AND FHA DOMAINS 1"/>
    <property type="match status" value="1"/>
</dbReference>
<feature type="compositionally biased region" description="Basic and acidic residues" evidence="1">
    <location>
        <begin position="294"/>
        <end position="307"/>
    </location>
</feature>
<feature type="compositionally biased region" description="Basic and acidic residues" evidence="1">
    <location>
        <begin position="44"/>
        <end position="56"/>
    </location>
</feature>
<dbReference type="VEuPathDB" id="FungiDB:VP01_4153g1"/>
<feature type="compositionally biased region" description="Basic and acidic residues" evidence="1">
    <location>
        <begin position="314"/>
        <end position="328"/>
    </location>
</feature>
<dbReference type="Proteomes" id="UP000037035">
    <property type="component" value="Unassembled WGS sequence"/>
</dbReference>
<dbReference type="STRING" id="27349.A0A0L6UQZ4"/>
<reference evidence="3 4" key="1">
    <citation type="submission" date="2015-08" db="EMBL/GenBank/DDBJ databases">
        <title>Next Generation Sequencing and Analysis of the Genome of Puccinia sorghi L Schw, the Causal Agent of Maize Common Rust.</title>
        <authorList>
            <person name="Rochi L."/>
            <person name="Burguener G."/>
            <person name="Darino M."/>
            <person name="Turjanski A."/>
            <person name="Kreff E."/>
            <person name="Dieguez M.J."/>
            <person name="Sacco F."/>
        </authorList>
    </citation>
    <scope>NUCLEOTIDE SEQUENCE [LARGE SCALE GENOMIC DNA]</scope>
    <source>
        <strain evidence="3 4">RO10H11247</strain>
    </source>
</reference>